<dbReference type="GO" id="GO:0005524">
    <property type="term" value="F:ATP binding"/>
    <property type="evidence" value="ECO:0007669"/>
    <property type="project" value="UniProtKB-UniRule"/>
</dbReference>
<keyword evidence="10 18" id="KW-0067">ATP-binding</keyword>
<reference evidence="21 22" key="1">
    <citation type="journal article" date="2016" name="Int. J. Syst. Evol. Microbiol.">
        <title>Pseudaminobacter manganicus sp. nov., isolated from sludge of a manganese mine.</title>
        <authorList>
            <person name="Li J."/>
            <person name="Huang J."/>
            <person name="Liao S."/>
            <person name="Wang G."/>
        </authorList>
    </citation>
    <scope>NUCLEOTIDE SEQUENCE [LARGE SCALE GENOMIC DNA]</scope>
    <source>
        <strain evidence="21 22">JH-7</strain>
    </source>
</reference>
<dbReference type="SUPFAM" id="SSF56784">
    <property type="entry name" value="HAD-like"/>
    <property type="match status" value="1"/>
</dbReference>
<dbReference type="PROSITE" id="PS00154">
    <property type="entry name" value="ATPASE_E1_E2"/>
    <property type="match status" value="1"/>
</dbReference>
<proteinExistence type="inferred from homology"/>
<dbReference type="InterPro" id="IPR008250">
    <property type="entry name" value="ATPase_P-typ_transduc_dom_A_sf"/>
</dbReference>
<dbReference type="InterPro" id="IPR051014">
    <property type="entry name" value="Cation_Transport_ATPase_IB"/>
</dbReference>
<dbReference type="InterPro" id="IPR006121">
    <property type="entry name" value="HMA_dom"/>
</dbReference>
<feature type="transmembrane region" description="Helical" evidence="18">
    <location>
        <begin position="289"/>
        <end position="307"/>
    </location>
</feature>
<dbReference type="InterPro" id="IPR006122">
    <property type="entry name" value="HMA_Cu_ion-bd"/>
</dbReference>
<dbReference type="NCBIfam" id="TIGR01512">
    <property type="entry name" value="ATPase-IB2_Cd"/>
    <property type="match status" value="1"/>
</dbReference>
<dbReference type="Gene3D" id="3.30.70.100">
    <property type="match status" value="2"/>
</dbReference>
<evidence type="ECO:0000256" key="5">
    <source>
        <dbReference type="ARBA" id="ARBA00022553"/>
    </source>
</evidence>
<feature type="region of interest" description="Disordered" evidence="19">
    <location>
        <begin position="75"/>
        <end position="120"/>
    </location>
</feature>
<evidence type="ECO:0000256" key="13">
    <source>
        <dbReference type="ARBA" id="ARBA00023008"/>
    </source>
</evidence>
<feature type="transmembrane region" description="Helical" evidence="18">
    <location>
        <begin position="264"/>
        <end position="282"/>
    </location>
</feature>
<dbReference type="GO" id="GO:0016887">
    <property type="term" value="F:ATP hydrolysis activity"/>
    <property type="evidence" value="ECO:0007669"/>
    <property type="project" value="InterPro"/>
</dbReference>
<keyword evidence="7 18" id="KW-0479">Metal-binding</keyword>
<evidence type="ECO:0000256" key="19">
    <source>
        <dbReference type="SAM" id="MobiDB-lite"/>
    </source>
</evidence>
<evidence type="ECO:0000313" key="22">
    <source>
        <dbReference type="Proteomes" id="UP000191905"/>
    </source>
</evidence>
<dbReference type="GO" id="GO:0005886">
    <property type="term" value="C:plasma membrane"/>
    <property type="evidence" value="ECO:0007669"/>
    <property type="project" value="UniProtKB-SubCell"/>
</dbReference>
<keyword evidence="9 18" id="KW-0547">Nucleotide-binding</keyword>
<evidence type="ECO:0000256" key="9">
    <source>
        <dbReference type="ARBA" id="ARBA00022741"/>
    </source>
</evidence>
<keyword evidence="4 18" id="KW-1003">Cell membrane</keyword>
<keyword evidence="8" id="KW-0677">Repeat</keyword>
<sequence>MSTSMLQSRFRVEGMDCASCAKKIDTAARRINGVEDVSVSVTAGTMTVTHRPVADLASMSKRIESLGYKVSPAAAKPSTARSMGEVKAVAHDHSDHDHSQGGHHHEHDHSDHDHGDDAHDPLLLQSRYRVEGMDCASCAQKIDTAVRRIEGIEEVTVSVTAGTMTVSHRTEADQSQIKKRVESLGYKVSPAATAKYDDAGARNSRAVADSHEGDKGVAGLHGHDHGNEEGPWWKTTKARLTIFCGLALLAAFVVGKLVPAYETWAFIAAMAVGLVPIARRAVMAALNGSPFTIETLMTIAAVGAVIIDASEEAAAVVFLFLVGELLEGVAAGRARASIKALATLVPKTALVEDNGKTTEVQAESVAVGSTILVRPGDRVPADGVILSGSTSIDESPVTGESVPKTKGPEDQVFAGTINQDAAIRVKVTAAAADNTISRIIELVEQAQESKAPTERFIDRFSTYYTPGVMAVAALVAIVPPLAFGGDWSGWIYKGLAILLIGCPCALVISTPAAIAASLSAGARRGLLMKGGAVLESFRKVTKVAFDKTGTLTEGKPKVTDVVGASRSEKETLELAANLEIGSSHPLAVAILAKARENGYEPTSASDAKAIGGEGVVGTVNGTSLFLGSPQAAEKRAQLSQELRERITSLNDQGKTVSVLLANKQVAGLLAMRDEPRADAATGIAALKELGISAVMLTGDNKRTAAVIAASLGIVPRAELMPQDKQRIVSEMQKAGEIVAKVGDGINDAPALAAADVGIAMGGGTDVALETADAAVLHGRVMDVANMVALSRATMSNIFQNITISLGLKAVFLVTTVAGITGLWPAILADTGATVLVTANAMRLLGWRGIK</sequence>
<evidence type="ECO:0000256" key="16">
    <source>
        <dbReference type="ARBA" id="ARBA00039097"/>
    </source>
</evidence>
<dbReference type="GO" id="GO:0005507">
    <property type="term" value="F:copper ion binding"/>
    <property type="evidence" value="ECO:0007669"/>
    <property type="project" value="InterPro"/>
</dbReference>
<dbReference type="FunFam" id="2.70.150.10:FF:000002">
    <property type="entry name" value="Copper-transporting ATPase 1, putative"/>
    <property type="match status" value="1"/>
</dbReference>
<dbReference type="SUPFAM" id="SSF55008">
    <property type="entry name" value="HMA, heavy metal-associated domain"/>
    <property type="match status" value="2"/>
</dbReference>
<dbReference type="InterPro" id="IPR023214">
    <property type="entry name" value="HAD_sf"/>
</dbReference>
<dbReference type="Pfam" id="PF00702">
    <property type="entry name" value="Hydrolase"/>
    <property type="match status" value="1"/>
</dbReference>
<dbReference type="SFLD" id="SFLDG00002">
    <property type="entry name" value="C1.7:_P-type_atpase_like"/>
    <property type="match status" value="1"/>
</dbReference>
<dbReference type="InterPro" id="IPR017969">
    <property type="entry name" value="Heavy-metal-associated_CS"/>
</dbReference>
<evidence type="ECO:0000256" key="1">
    <source>
        <dbReference type="ARBA" id="ARBA00004651"/>
    </source>
</evidence>
<name>A0A1V8RR93_9HYPH</name>
<keyword evidence="6 18" id="KW-0812">Transmembrane</keyword>
<feature type="domain" description="HMA" evidence="20">
    <location>
        <begin position="124"/>
        <end position="189"/>
    </location>
</feature>
<dbReference type="InterPro" id="IPR036163">
    <property type="entry name" value="HMA_dom_sf"/>
</dbReference>
<dbReference type="PRINTS" id="PR00119">
    <property type="entry name" value="CATATPASE"/>
</dbReference>
<dbReference type="InterPro" id="IPR001757">
    <property type="entry name" value="P_typ_ATPase"/>
</dbReference>
<evidence type="ECO:0000259" key="20">
    <source>
        <dbReference type="PROSITE" id="PS50846"/>
    </source>
</evidence>
<dbReference type="NCBIfam" id="TIGR01494">
    <property type="entry name" value="ATPase_P-type"/>
    <property type="match status" value="1"/>
</dbReference>
<dbReference type="Gene3D" id="3.40.1110.10">
    <property type="entry name" value="Calcium-transporting ATPase, cytoplasmic domain N"/>
    <property type="match status" value="1"/>
</dbReference>
<evidence type="ECO:0000256" key="17">
    <source>
        <dbReference type="ARBA" id="ARBA00047308"/>
    </source>
</evidence>
<dbReference type="InterPro" id="IPR023298">
    <property type="entry name" value="ATPase_P-typ_TM_dom_sf"/>
</dbReference>
<feature type="transmembrane region" description="Helical" evidence="18">
    <location>
        <begin position="313"/>
        <end position="331"/>
    </location>
</feature>
<dbReference type="AlphaFoldDB" id="A0A1V8RR93"/>
<dbReference type="PRINTS" id="PR00941">
    <property type="entry name" value="CDATPASE"/>
</dbReference>
<gene>
    <name evidence="21" type="ORF">BFN67_16830</name>
</gene>
<accession>A0A1V8RR93</accession>
<dbReference type="EC" id="7.2.2.12" evidence="16"/>
<dbReference type="InterPro" id="IPR036412">
    <property type="entry name" value="HAD-like_sf"/>
</dbReference>
<dbReference type="EMBL" id="MDET01000013">
    <property type="protein sequence ID" value="OQM75644.1"/>
    <property type="molecule type" value="Genomic_DNA"/>
</dbReference>
<dbReference type="GO" id="GO:0016463">
    <property type="term" value="F:P-type zinc transporter activity"/>
    <property type="evidence" value="ECO:0007669"/>
    <property type="project" value="UniProtKB-EC"/>
</dbReference>
<comment type="catalytic activity">
    <reaction evidence="17">
        <text>Zn(2+)(in) + ATP + H2O = Zn(2+)(out) + ADP + phosphate + H(+)</text>
        <dbReference type="Rhea" id="RHEA:20621"/>
        <dbReference type="ChEBI" id="CHEBI:15377"/>
        <dbReference type="ChEBI" id="CHEBI:15378"/>
        <dbReference type="ChEBI" id="CHEBI:29105"/>
        <dbReference type="ChEBI" id="CHEBI:30616"/>
        <dbReference type="ChEBI" id="CHEBI:43474"/>
        <dbReference type="ChEBI" id="CHEBI:456216"/>
        <dbReference type="EC" id="7.2.2.12"/>
    </reaction>
</comment>
<protein>
    <recommendedName>
        <fullName evidence="16">P-type Zn(2+) transporter</fullName>
        <ecNumber evidence="16">7.2.2.12</ecNumber>
    </recommendedName>
</protein>
<dbReference type="Pfam" id="PF00403">
    <property type="entry name" value="HMA"/>
    <property type="match status" value="2"/>
</dbReference>
<dbReference type="Gene3D" id="3.40.50.1000">
    <property type="entry name" value="HAD superfamily/HAD-like"/>
    <property type="match status" value="1"/>
</dbReference>
<dbReference type="SUPFAM" id="SSF81653">
    <property type="entry name" value="Calcium ATPase, transduction domain A"/>
    <property type="match status" value="1"/>
</dbReference>
<evidence type="ECO:0000256" key="12">
    <source>
        <dbReference type="ARBA" id="ARBA00022989"/>
    </source>
</evidence>
<evidence type="ECO:0000256" key="3">
    <source>
        <dbReference type="ARBA" id="ARBA00022448"/>
    </source>
</evidence>
<dbReference type="PROSITE" id="PS01047">
    <property type="entry name" value="HMA_1"/>
    <property type="match status" value="1"/>
</dbReference>
<comment type="subcellular location">
    <subcellularLocation>
        <location evidence="1">Cell membrane</location>
        <topology evidence="1">Multi-pass membrane protein</topology>
    </subcellularLocation>
</comment>
<evidence type="ECO:0000256" key="18">
    <source>
        <dbReference type="RuleBase" id="RU362081"/>
    </source>
</evidence>
<dbReference type="CDD" id="cd00371">
    <property type="entry name" value="HMA"/>
    <property type="match status" value="2"/>
</dbReference>
<evidence type="ECO:0000256" key="8">
    <source>
        <dbReference type="ARBA" id="ARBA00022737"/>
    </source>
</evidence>
<dbReference type="SFLD" id="SFLDF00027">
    <property type="entry name" value="p-type_atpase"/>
    <property type="match status" value="1"/>
</dbReference>
<dbReference type="PROSITE" id="PS50846">
    <property type="entry name" value="HMA_2"/>
    <property type="match status" value="2"/>
</dbReference>
<dbReference type="PANTHER" id="PTHR48085">
    <property type="entry name" value="CADMIUM/ZINC-TRANSPORTING ATPASE HMA2-RELATED"/>
    <property type="match status" value="1"/>
</dbReference>
<feature type="transmembrane region" description="Helical" evidence="18">
    <location>
        <begin position="797"/>
        <end position="819"/>
    </location>
</feature>
<dbReference type="NCBIfam" id="TIGR01525">
    <property type="entry name" value="ATPase-IB_hvy"/>
    <property type="match status" value="1"/>
</dbReference>
<dbReference type="CDD" id="cd07546">
    <property type="entry name" value="P-type_ATPase_Pb_Zn_Cd2-like"/>
    <property type="match status" value="1"/>
</dbReference>
<feature type="domain" description="HMA" evidence="20">
    <location>
        <begin position="6"/>
        <end position="71"/>
    </location>
</feature>
<evidence type="ECO:0000256" key="15">
    <source>
        <dbReference type="ARBA" id="ARBA00023136"/>
    </source>
</evidence>
<evidence type="ECO:0000256" key="2">
    <source>
        <dbReference type="ARBA" id="ARBA00006024"/>
    </source>
</evidence>
<dbReference type="OrthoDB" id="9807843at2"/>
<feature type="transmembrane region" description="Helical" evidence="18">
    <location>
        <begin position="495"/>
        <end position="518"/>
    </location>
</feature>
<dbReference type="PANTHER" id="PTHR48085:SF5">
    <property type="entry name" value="CADMIUM_ZINC-TRANSPORTING ATPASE HMA4-RELATED"/>
    <property type="match status" value="1"/>
</dbReference>
<keyword evidence="14" id="KW-0406">Ion transport</keyword>
<dbReference type="GO" id="GO:0015086">
    <property type="term" value="F:cadmium ion transmembrane transporter activity"/>
    <property type="evidence" value="ECO:0007669"/>
    <property type="project" value="TreeGrafter"/>
</dbReference>
<keyword evidence="22" id="KW-1185">Reference proteome</keyword>
<keyword evidence="3" id="KW-0813">Transport</keyword>
<dbReference type="SUPFAM" id="SSF81665">
    <property type="entry name" value="Calcium ATPase, transmembrane domain M"/>
    <property type="match status" value="1"/>
</dbReference>
<keyword evidence="13" id="KW-0186">Copper</keyword>
<feature type="compositionally biased region" description="Basic and acidic residues" evidence="19">
    <location>
        <begin position="88"/>
        <end position="120"/>
    </location>
</feature>
<dbReference type="InterPro" id="IPR044492">
    <property type="entry name" value="P_typ_ATPase_HD_dom"/>
</dbReference>
<dbReference type="Pfam" id="PF00122">
    <property type="entry name" value="E1-E2_ATPase"/>
    <property type="match status" value="1"/>
</dbReference>
<evidence type="ECO:0000256" key="6">
    <source>
        <dbReference type="ARBA" id="ARBA00022692"/>
    </source>
</evidence>
<dbReference type="SFLD" id="SFLDS00003">
    <property type="entry name" value="Haloacid_Dehalogenase"/>
    <property type="match status" value="1"/>
</dbReference>
<keyword evidence="5" id="KW-0597">Phosphoprotein</keyword>
<keyword evidence="11" id="KW-1278">Translocase</keyword>
<dbReference type="InterPro" id="IPR059000">
    <property type="entry name" value="ATPase_P-type_domA"/>
</dbReference>
<dbReference type="Gene3D" id="2.70.150.10">
    <property type="entry name" value="Calcium-transporting ATPase, cytoplasmic transduction domain A"/>
    <property type="match status" value="1"/>
</dbReference>
<comment type="similarity">
    <text evidence="2 18">Belongs to the cation transport ATPase (P-type) (TC 3.A.3) family. Type IB subfamily.</text>
</comment>
<dbReference type="InterPro" id="IPR023299">
    <property type="entry name" value="ATPase_P-typ_cyto_dom_N"/>
</dbReference>
<feature type="transmembrane region" description="Helical" evidence="18">
    <location>
        <begin position="463"/>
        <end position="483"/>
    </location>
</feature>
<keyword evidence="15 18" id="KW-0472">Membrane</keyword>
<evidence type="ECO:0000256" key="14">
    <source>
        <dbReference type="ARBA" id="ARBA00023065"/>
    </source>
</evidence>
<dbReference type="STRING" id="1873176.BFN67_16830"/>
<organism evidence="21 22">
    <name type="scientific">Manganibacter manganicus</name>
    <dbReference type="NCBI Taxonomy" id="1873176"/>
    <lineage>
        <taxon>Bacteria</taxon>
        <taxon>Pseudomonadati</taxon>
        <taxon>Pseudomonadota</taxon>
        <taxon>Alphaproteobacteria</taxon>
        <taxon>Hyphomicrobiales</taxon>
        <taxon>Phyllobacteriaceae</taxon>
        <taxon>Manganibacter</taxon>
    </lineage>
</organism>
<comment type="caution">
    <text evidence="21">The sequence shown here is derived from an EMBL/GenBank/DDBJ whole genome shotgun (WGS) entry which is preliminary data.</text>
</comment>
<dbReference type="InterPro" id="IPR027256">
    <property type="entry name" value="P-typ_ATPase_IB"/>
</dbReference>
<evidence type="ECO:0000256" key="11">
    <source>
        <dbReference type="ARBA" id="ARBA00022967"/>
    </source>
</evidence>
<evidence type="ECO:0000256" key="7">
    <source>
        <dbReference type="ARBA" id="ARBA00022723"/>
    </source>
</evidence>
<dbReference type="NCBIfam" id="TIGR00003">
    <property type="entry name" value="copper ion binding protein"/>
    <property type="match status" value="1"/>
</dbReference>
<keyword evidence="12 18" id="KW-1133">Transmembrane helix</keyword>
<dbReference type="NCBIfam" id="TIGR01511">
    <property type="entry name" value="ATPase-IB1_Cu"/>
    <property type="match status" value="1"/>
</dbReference>
<evidence type="ECO:0000256" key="4">
    <source>
        <dbReference type="ARBA" id="ARBA00022475"/>
    </source>
</evidence>
<dbReference type="Proteomes" id="UP000191905">
    <property type="component" value="Unassembled WGS sequence"/>
</dbReference>
<dbReference type="InterPro" id="IPR018303">
    <property type="entry name" value="ATPase_P-typ_P_site"/>
</dbReference>
<evidence type="ECO:0000256" key="10">
    <source>
        <dbReference type="ARBA" id="ARBA00022840"/>
    </source>
</evidence>
<feature type="transmembrane region" description="Helical" evidence="18">
    <location>
        <begin position="240"/>
        <end position="258"/>
    </location>
</feature>
<evidence type="ECO:0000313" key="21">
    <source>
        <dbReference type="EMBL" id="OQM75644.1"/>
    </source>
</evidence>